<feature type="binding site" evidence="16">
    <location>
        <position position="87"/>
    </location>
    <ligand>
        <name>Ca(2+)</name>
        <dbReference type="ChEBI" id="CHEBI:29108"/>
        <label>1</label>
    </ligand>
</feature>
<evidence type="ECO:0000256" key="17">
    <source>
        <dbReference type="PIRSR" id="PIRSR600823-4"/>
    </source>
</evidence>
<feature type="active site" description="Proton acceptor" evidence="14">
    <location>
        <position position="86"/>
    </location>
</feature>
<feature type="binding site" evidence="16">
    <location>
        <position position="94"/>
    </location>
    <ligand>
        <name>Ca(2+)</name>
        <dbReference type="ChEBI" id="CHEBI:29108"/>
        <label>1</label>
    </ligand>
</feature>
<evidence type="ECO:0000256" key="9">
    <source>
        <dbReference type="ARBA" id="ARBA00023002"/>
    </source>
</evidence>
<dbReference type="InterPro" id="IPR002016">
    <property type="entry name" value="Haem_peroxidase"/>
</dbReference>
<evidence type="ECO:0000256" key="4">
    <source>
        <dbReference type="ARBA" id="ARBA00012313"/>
    </source>
</evidence>
<dbReference type="GO" id="GO:0020037">
    <property type="term" value="F:heme binding"/>
    <property type="evidence" value="ECO:0007669"/>
    <property type="project" value="UniProtKB-UniRule"/>
</dbReference>
<keyword evidence="22" id="KW-1185">Reference proteome</keyword>
<accession>A0AA87ZG15</accession>
<dbReference type="PROSITE" id="PS00435">
    <property type="entry name" value="PEROXIDASE_1"/>
    <property type="match status" value="1"/>
</dbReference>
<evidence type="ECO:0000256" key="1">
    <source>
        <dbReference type="ARBA" id="ARBA00000189"/>
    </source>
</evidence>
<dbReference type="CDD" id="cd00693">
    <property type="entry name" value="secretory_peroxidase"/>
    <property type="match status" value="1"/>
</dbReference>
<keyword evidence="13 19" id="KW-0376">Hydrogen peroxide</keyword>
<evidence type="ECO:0000256" key="10">
    <source>
        <dbReference type="ARBA" id="ARBA00023004"/>
    </source>
</evidence>
<comment type="function">
    <text evidence="2">Removal of H(2)O(2), oxidation of toxic reductants, biosynthesis and degradation of lignin, suberization, auxin catabolism, response to environmental stresses such as wounding, pathogen attack and oxidative stress. These functions might be dependent on each isozyme/isoform in each plant tissue.</text>
</comment>
<dbReference type="PRINTS" id="PR00458">
    <property type="entry name" value="PEROXIDASE"/>
</dbReference>
<feature type="binding site" evidence="15">
    <location>
        <position position="183"/>
    </location>
    <ligand>
        <name>substrate</name>
    </ligand>
</feature>
<sequence length="347" mass="37710">MAVLRASLALVLLTFLSYSTVLSLAYPGFNFGWGGHGGISGGHFGLFPEFYQSSCPQVDDIVISVLEKAIAKEPRMAASLLRLHFHDCFVQGCDASVLLDDSAGIASEKNSGPNKNSLRGFEVIDEIKAKLEAACPHTVSCADILALAARGSTVLSGGPNWVLPLGRRDSRSASLSGSNTNIPPPNSTIQNLVTFFKRQGLNEVDLVALSGGHTIGVARCTTFKQRLYNQNGNNQPDSSLDRTYYYGLKSVCPRSGGDNNISPLDFASPARFDNTYFRLILRGKGLLTSDEVLWTGNHRKTVELVKSYAENESLFFDQFAKSMVKMGNISPLTGFNGEVRKNCRRVN</sequence>
<dbReference type="Pfam" id="PF00141">
    <property type="entry name" value="peroxidase"/>
    <property type="match status" value="1"/>
</dbReference>
<dbReference type="EC" id="1.11.1.7" evidence="4 19"/>
<evidence type="ECO:0000259" key="20">
    <source>
        <dbReference type="PROSITE" id="PS50873"/>
    </source>
</evidence>
<feature type="domain" description="Plant heme peroxidase family profile" evidence="20">
    <location>
        <begin position="45"/>
        <end position="347"/>
    </location>
</feature>
<evidence type="ECO:0000313" key="22">
    <source>
        <dbReference type="Proteomes" id="UP001187192"/>
    </source>
</evidence>
<feature type="disulfide bond" evidence="18">
    <location>
        <begin position="141"/>
        <end position="343"/>
    </location>
</feature>
<evidence type="ECO:0000256" key="2">
    <source>
        <dbReference type="ARBA" id="ARBA00002322"/>
    </source>
</evidence>
<evidence type="ECO:0000256" key="5">
    <source>
        <dbReference type="ARBA" id="ARBA00022559"/>
    </source>
</evidence>
<feature type="binding site" evidence="16">
    <location>
        <position position="214"/>
    </location>
    <ligand>
        <name>Ca(2+)</name>
        <dbReference type="ChEBI" id="CHEBI:29108"/>
        <label>2</label>
    </ligand>
</feature>
<evidence type="ECO:0000256" key="19">
    <source>
        <dbReference type="RuleBase" id="RU362060"/>
    </source>
</evidence>
<dbReference type="FunFam" id="1.10.420.10:FF:000001">
    <property type="entry name" value="Peroxidase"/>
    <property type="match status" value="1"/>
</dbReference>
<dbReference type="GO" id="GO:0140825">
    <property type="term" value="F:lactoperoxidase activity"/>
    <property type="evidence" value="ECO:0007669"/>
    <property type="project" value="UniProtKB-EC"/>
</dbReference>
<comment type="similarity">
    <text evidence="19">Belongs to the peroxidase family. Classical plant (class III) peroxidase subfamily.</text>
</comment>
<feature type="binding site" evidence="16">
    <location>
        <position position="108"/>
    </location>
    <ligand>
        <name>Ca(2+)</name>
        <dbReference type="ChEBI" id="CHEBI:29108"/>
        <label>1</label>
    </ligand>
</feature>
<comment type="similarity">
    <text evidence="3">Belongs to the peroxidase family. Ascorbate peroxidase subfamily.</text>
</comment>
<evidence type="ECO:0000256" key="6">
    <source>
        <dbReference type="ARBA" id="ARBA00022617"/>
    </source>
</evidence>
<organism evidence="21 22">
    <name type="scientific">Ficus carica</name>
    <name type="common">Common fig</name>
    <dbReference type="NCBI Taxonomy" id="3494"/>
    <lineage>
        <taxon>Eukaryota</taxon>
        <taxon>Viridiplantae</taxon>
        <taxon>Streptophyta</taxon>
        <taxon>Embryophyta</taxon>
        <taxon>Tracheophyta</taxon>
        <taxon>Spermatophyta</taxon>
        <taxon>Magnoliopsida</taxon>
        <taxon>eudicotyledons</taxon>
        <taxon>Gunneridae</taxon>
        <taxon>Pentapetalae</taxon>
        <taxon>rosids</taxon>
        <taxon>fabids</taxon>
        <taxon>Rosales</taxon>
        <taxon>Moraceae</taxon>
        <taxon>Ficeae</taxon>
        <taxon>Ficus</taxon>
    </lineage>
</organism>
<protein>
    <recommendedName>
        <fullName evidence="4 19">Peroxidase</fullName>
        <ecNumber evidence="4 19">1.11.1.7</ecNumber>
    </recommendedName>
</protein>
<keyword evidence="6 19" id="KW-0349">Heme</keyword>
<keyword evidence="19" id="KW-0964">Secreted</keyword>
<dbReference type="PROSITE" id="PS50873">
    <property type="entry name" value="PEROXIDASE_4"/>
    <property type="match status" value="1"/>
</dbReference>
<evidence type="ECO:0000256" key="12">
    <source>
        <dbReference type="ARBA" id="ARBA00023180"/>
    </source>
</evidence>
<comment type="cofactor">
    <cofactor evidence="16 19">
        <name>Ca(2+)</name>
        <dbReference type="ChEBI" id="CHEBI:29108"/>
    </cofactor>
    <text evidence="16 19">Binds 2 calcium ions per subunit.</text>
</comment>
<feature type="disulfide bond" evidence="18">
    <location>
        <begin position="55"/>
        <end position="135"/>
    </location>
</feature>
<comment type="catalytic activity">
    <reaction evidence="1 19">
        <text>2 a phenolic donor + H2O2 = 2 a phenolic radical donor + 2 H2O</text>
        <dbReference type="Rhea" id="RHEA:56136"/>
        <dbReference type="ChEBI" id="CHEBI:15377"/>
        <dbReference type="ChEBI" id="CHEBI:16240"/>
        <dbReference type="ChEBI" id="CHEBI:139520"/>
        <dbReference type="ChEBI" id="CHEBI:139521"/>
        <dbReference type="EC" id="1.11.1.7"/>
    </reaction>
</comment>
<dbReference type="EMBL" id="BTGU01000005">
    <property type="protein sequence ID" value="GMN35613.1"/>
    <property type="molecule type" value="Genomic_DNA"/>
</dbReference>
<gene>
    <name evidence="21" type="ORF">TIFTF001_005419</name>
</gene>
<dbReference type="Proteomes" id="UP001187192">
    <property type="component" value="Unassembled WGS sequence"/>
</dbReference>
<comment type="subcellular location">
    <subcellularLocation>
        <location evidence="19">Secreted</location>
    </subcellularLocation>
</comment>
<dbReference type="GO" id="GO:0006979">
    <property type="term" value="P:response to oxidative stress"/>
    <property type="evidence" value="ECO:0007669"/>
    <property type="project" value="UniProtKB-UniRule"/>
</dbReference>
<evidence type="ECO:0000256" key="8">
    <source>
        <dbReference type="ARBA" id="ARBA00022837"/>
    </source>
</evidence>
<evidence type="ECO:0000313" key="21">
    <source>
        <dbReference type="EMBL" id="GMN35613.1"/>
    </source>
</evidence>
<keyword evidence="19" id="KW-0732">Signal</keyword>
<feature type="site" description="Transition state stabilizer" evidence="17">
    <location>
        <position position="82"/>
    </location>
</feature>
<feature type="binding site" evidence="16">
    <location>
        <position position="273"/>
    </location>
    <ligand>
        <name>Ca(2+)</name>
        <dbReference type="ChEBI" id="CHEBI:29108"/>
        <label>2</label>
    </ligand>
</feature>
<feature type="signal peptide" evidence="19">
    <location>
        <begin position="1"/>
        <end position="25"/>
    </location>
</feature>
<dbReference type="InterPro" id="IPR000823">
    <property type="entry name" value="Peroxidase_pln"/>
</dbReference>
<dbReference type="PRINTS" id="PR00461">
    <property type="entry name" value="PLPEROXIDASE"/>
</dbReference>
<dbReference type="GO" id="GO:0046872">
    <property type="term" value="F:metal ion binding"/>
    <property type="evidence" value="ECO:0007669"/>
    <property type="project" value="UniProtKB-UniRule"/>
</dbReference>
<feature type="binding site" evidence="16">
    <location>
        <position position="96"/>
    </location>
    <ligand>
        <name>Ca(2+)</name>
        <dbReference type="ChEBI" id="CHEBI:29108"/>
        <label>1</label>
    </ligand>
</feature>
<feature type="binding site" evidence="16">
    <location>
        <position position="265"/>
    </location>
    <ligand>
        <name>Ca(2+)</name>
        <dbReference type="ChEBI" id="CHEBI:29108"/>
        <label>2</label>
    </ligand>
</feature>
<evidence type="ECO:0000256" key="3">
    <source>
        <dbReference type="ARBA" id="ARBA00006873"/>
    </source>
</evidence>
<feature type="binding site" evidence="16">
    <location>
        <position position="90"/>
    </location>
    <ligand>
        <name>Ca(2+)</name>
        <dbReference type="ChEBI" id="CHEBI:29108"/>
        <label>1</label>
    </ligand>
</feature>
<dbReference type="Gene3D" id="1.10.520.10">
    <property type="match status" value="1"/>
</dbReference>
<dbReference type="GO" id="GO:0005576">
    <property type="term" value="C:extracellular region"/>
    <property type="evidence" value="ECO:0007669"/>
    <property type="project" value="UniProtKB-SubCell"/>
</dbReference>
<evidence type="ECO:0000256" key="7">
    <source>
        <dbReference type="ARBA" id="ARBA00022723"/>
    </source>
</evidence>
<evidence type="ECO:0000256" key="18">
    <source>
        <dbReference type="PIRSR" id="PIRSR600823-5"/>
    </source>
</evidence>
<dbReference type="PANTHER" id="PTHR31388">
    <property type="entry name" value="PEROXIDASE 72-RELATED"/>
    <property type="match status" value="1"/>
</dbReference>
<dbReference type="FunFam" id="1.10.520.10:FF:000001">
    <property type="entry name" value="Peroxidase"/>
    <property type="match status" value="1"/>
</dbReference>
<keyword evidence="9 19" id="KW-0560">Oxidoreductase</keyword>
<keyword evidence="11 18" id="KW-1015">Disulfide bond</keyword>
<dbReference type="Gene3D" id="1.10.420.10">
    <property type="entry name" value="Peroxidase, domain 2"/>
    <property type="match status" value="1"/>
</dbReference>
<proteinExistence type="inferred from homology"/>
<feature type="chain" id="PRO_5041519179" description="Peroxidase" evidence="19">
    <location>
        <begin position="26"/>
        <end position="347"/>
    </location>
</feature>
<evidence type="ECO:0000256" key="16">
    <source>
        <dbReference type="PIRSR" id="PIRSR600823-3"/>
    </source>
</evidence>
<evidence type="ECO:0000256" key="13">
    <source>
        <dbReference type="ARBA" id="ARBA00023324"/>
    </source>
</evidence>
<evidence type="ECO:0000256" key="11">
    <source>
        <dbReference type="ARBA" id="ARBA00023157"/>
    </source>
</evidence>
<dbReference type="PANTHER" id="PTHR31388:SF164">
    <property type="entry name" value="PEROXIDASE 9"/>
    <property type="match status" value="1"/>
</dbReference>
<keyword evidence="10 16" id="KW-0408">Iron</keyword>
<evidence type="ECO:0000256" key="14">
    <source>
        <dbReference type="PIRSR" id="PIRSR600823-1"/>
    </source>
</evidence>
<keyword evidence="8 16" id="KW-0106">Calcium</keyword>
<dbReference type="SUPFAM" id="SSF48113">
    <property type="entry name" value="Heme-dependent peroxidases"/>
    <property type="match status" value="1"/>
</dbReference>
<keyword evidence="7 16" id="KW-0479">Metal-binding</keyword>
<dbReference type="AlphaFoldDB" id="A0AA87ZG15"/>
<feature type="binding site" evidence="16">
    <location>
        <position position="92"/>
    </location>
    <ligand>
        <name>Ca(2+)</name>
        <dbReference type="ChEBI" id="CHEBI:29108"/>
        <label>1</label>
    </ligand>
</feature>
<comment type="cofactor">
    <cofactor evidence="16 19">
        <name>heme b</name>
        <dbReference type="ChEBI" id="CHEBI:60344"/>
    </cofactor>
    <text evidence="16 19">Binds 1 heme b (iron(II)-protoporphyrin IX) group per subunit.</text>
</comment>
<evidence type="ECO:0000256" key="15">
    <source>
        <dbReference type="PIRSR" id="PIRSR600823-2"/>
    </source>
</evidence>
<name>A0AA87ZG15_FICCA</name>
<dbReference type="InterPro" id="IPR019793">
    <property type="entry name" value="Peroxidases_heam-ligand_BS"/>
</dbReference>
<dbReference type="InterPro" id="IPR033905">
    <property type="entry name" value="Secretory_peroxidase"/>
</dbReference>
<feature type="disulfide bond" evidence="18">
    <location>
        <begin position="88"/>
        <end position="93"/>
    </location>
</feature>
<dbReference type="InterPro" id="IPR010255">
    <property type="entry name" value="Haem_peroxidase_sf"/>
</dbReference>
<feature type="disulfide bond" evidence="18">
    <location>
        <begin position="220"/>
        <end position="252"/>
    </location>
</feature>
<keyword evidence="5 19" id="KW-0575">Peroxidase</keyword>
<comment type="caution">
    <text evidence="21">The sequence shown here is derived from an EMBL/GenBank/DDBJ whole genome shotgun (WGS) entry which is preliminary data.</text>
</comment>
<reference evidence="21" key="1">
    <citation type="submission" date="2023-07" db="EMBL/GenBank/DDBJ databases">
        <title>draft genome sequence of fig (Ficus carica).</title>
        <authorList>
            <person name="Takahashi T."/>
            <person name="Nishimura K."/>
        </authorList>
    </citation>
    <scope>NUCLEOTIDE SEQUENCE</scope>
</reference>
<dbReference type="PROSITE" id="PS00436">
    <property type="entry name" value="PEROXIDASE_2"/>
    <property type="match status" value="1"/>
</dbReference>
<dbReference type="GO" id="GO:0042744">
    <property type="term" value="P:hydrogen peroxide catabolic process"/>
    <property type="evidence" value="ECO:0007669"/>
    <property type="project" value="UniProtKB-KW"/>
</dbReference>
<keyword evidence="12" id="KW-0325">Glycoprotein</keyword>
<dbReference type="InterPro" id="IPR019794">
    <property type="entry name" value="Peroxidases_AS"/>
</dbReference>
<feature type="binding site" description="axial binding residue" evidence="16">
    <location>
        <position position="213"/>
    </location>
    <ligand>
        <name>heme b</name>
        <dbReference type="ChEBI" id="CHEBI:60344"/>
    </ligand>
    <ligandPart>
        <name>Fe</name>
        <dbReference type="ChEBI" id="CHEBI:18248"/>
    </ligandPart>
</feature>